<feature type="region of interest" description="Disordered" evidence="7">
    <location>
        <begin position="883"/>
        <end position="904"/>
    </location>
</feature>
<gene>
    <name evidence="10" type="ORF">CEP48_05765</name>
</gene>
<sequence>MTIPQNQENKIENQNPTIAKAKILYRKRLSSFWVLPFIALCIGAMLFYQLHQEQGKEITIYFNDGAGLVANKTQIRYQGLQIGIVKKVNFTADLKLIRVTANIYPEAVSLLREETKFWLVQPSASLAGISGLDALVSGNYITLSPGSGRDENEFVALSQGPIAEVTTGDLSLKLITETLGSVSLGAKVYYRKVPVGQVTNYRFTADKKIEISVVIDKQYSDLVRRDSHFWNTSGIQANISLSGVKVNVESLNSVIQGAIAFDSPDNSPIVENEHVFTLYPSITAAQRGIKVPIILPSDVSGLTVGETPVYYQSLQVGVLSAWKQSNELGREHLSDTQPNAELSLDPSVQFLLRDGTKIILQDRSASFSITDLEQLLQGKHFVIQAGEGKPQQQFKVIKQADLLLHQTGTLVVELRSTQAYGIEVGQPLLFNGINIGNVVDRQIKGTTIYYQVAIAKAYRHLITANTKFVAASNFSVNLGVNGMEFSATSPKTWLQGGISVISGEPTSAKPLAFYPLYKNLADAQAGIDSYNLQPTIVLHSQQLPNIQVGSVVLYRQYQVGQIIKITPNSKGFEIGVFLPPQYRHLLTTRSRFWVDKAVDINLSLQGAKVEVSPLQRVLQGAISFDQLGVATTKQIDTSLYSNKQFAQAVGQQIFLTTRDATNLQIGMPLRYLGIKVGEVMAIKLDPQKSQIKIEALLFANNFKLLARQGSRFQLVTPQISLSGVKNIESLLQPYINIELGQGNFSNHFSLEGESDTQADYKNGFPLILETANATNLSVGSPILYRGVEVGVINHIRLNSDADRVLVEIRLAKQYQHLVRQNSQFWFASGYSVDFGWRGLNIQTGTAKQLLQGGIAFATPSGEVVQPAAKPYQHFLLQLKAPAGSESWDQGSYSATSTVKPEKKE</sequence>
<dbReference type="GO" id="GO:0005886">
    <property type="term" value="C:plasma membrane"/>
    <property type="evidence" value="ECO:0007669"/>
    <property type="project" value="UniProtKB-SubCell"/>
</dbReference>
<evidence type="ECO:0000256" key="8">
    <source>
        <dbReference type="SAM" id="Phobius"/>
    </source>
</evidence>
<feature type="domain" description="Mce/MlaD" evidence="9">
    <location>
        <begin position="650"/>
        <end position="737"/>
    </location>
</feature>
<evidence type="ECO:0000313" key="10">
    <source>
        <dbReference type="EMBL" id="QDJ14961.1"/>
    </source>
</evidence>
<evidence type="ECO:0000256" key="3">
    <source>
        <dbReference type="ARBA" id="ARBA00022519"/>
    </source>
</evidence>
<feature type="domain" description="Mce/MlaD" evidence="9">
    <location>
        <begin position="177"/>
        <end position="235"/>
    </location>
</feature>
<dbReference type="Pfam" id="PF02470">
    <property type="entry name" value="MlaD"/>
    <property type="match status" value="5"/>
</dbReference>
<evidence type="ECO:0000256" key="2">
    <source>
        <dbReference type="ARBA" id="ARBA00022475"/>
    </source>
</evidence>
<organism evidence="10 11">
    <name type="scientific">Mergibacter septicus</name>
    <dbReference type="NCBI Taxonomy" id="221402"/>
    <lineage>
        <taxon>Bacteria</taxon>
        <taxon>Pseudomonadati</taxon>
        <taxon>Pseudomonadota</taxon>
        <taxon>Gammaproteobacteria</taxon>
        <taxon>Pasteurellales</taxon>
        <taxon>Pasteurellaceae</taxon>
        <taxon>Mergibacter</taxon>
    </lineage>
</organism>
<comment type="subcellular location">
    <subcellularLocation>
        <location evidence="1">Cell inner membrane</location>
    </subcellularLocation>
</comment>
<evidence type="ECO:0000313" key="11">
    <source>
        <dbReference type="Proteomes" id="UP000955338"/>
    </source>
</evidence>
<evidence type="ECO:0000259" key="9">
    <source>
        <dbReference type="Pfam" id="PF02470"/>
    </source>
</evidence>
<dbReference type="AlphaFoldDB" id="A0A8D4LNG5"/>
<evidence type="ECO:0000256" key="4">
    <source>
        <dbReference type="ARBA" id="ARBA00022692"/>
    </source>
</evidence>
<evidence type="ECO:0000256" key="6">
    <source>
        <dbReference type="ARBA" id="ARBA00023136"/>
    </source>
</evidence>
<accession>A0A8D4LNG5</accession>
<dbReference type="Proteomes" id="UP000955338">
    <property type="component" value="Chromosome"/>
</dbReference>
<keyword evidence="6 8" id="KW-0472">Membrane</keyword>
<keyword evidence="4 8" id="KW-0812">Transmembrane</keyword>
<evidence type="ECO:0000256" key="5">
    <source>
        <dbReference type="ARBA" id="ARBA00022989"/>
    </source>
</evidence>
<dbReference type="EMBL" id="CP022011">
    <property type="protein sequence ID" value="QDJ14961.1"/>
    <property type="molecule type" value="Genomic_DNA"/>
</dbReference>
<feature type="compositionally biased region" description="Polar residues" evidence="7">
    <location>
        <begin position="886"/>
        <end position="898"/>
    </location>
</feature>
<feature type="domain" description="Mce/MlaD" evidence="9">
    <location>
        <begin position="411"/>
        <end position="471"/>
    </location>
</feature>
<keyword evidence="2" id="KW-1003">Cell membrane</keyword>
<feature type="domain" description="Mce/MlaD" evidence="9">
    <location>
        <begin position="55"/>
        <end position="146"/>
    </location>
</feature>
<evidence type="ECO:0000256" key="7">
    <source>
        <dbReference type="SAM" id="MobiDB-lite"/>
    </source>
</evidence>
<name>A0A8D4LNG5_9PAST</name>
<evidence type="ECO:0000256" key="1">
    <source>
        <dbReference type="ARBA" id="ARBA00004533"/>
    </source>
</evidence>
<dbReference type="InterPro" id="IPR003399">
    <property type="entry name" value="Mce/MlaD"/>
</dbReference>
<proteinExistence type="predicted"/>
<keyword evidence="3" id="KW-0997">Cell inner membrane</keyword>
<dbReference type="PANTHER" id="PTHR30462">
    <property type="entry name" value="INTERMEMBRANE TRANSPORT PROTEIN PQIB-RELATED"/>
    <property type="match status" value="1"/>
</dbReference>
<dbReference type="PANTHER" id="PTHR30462:SF0">
    <property type="entry name" value="INTERMEMBRANE TRANSPORT PROTEIN YEBT"/>
    <property type="match status" value="1"/>
</dbReference>
<keyword evidence="11" id="KW-1185">Reference proteome</keyword>
<reference evidence="10" key="1">
    <citation type="submission" date="2017-06" db="EMBL/GenBank/DDBJ databases">
        <title>Genome sequencing of pathogenic and non-pathogenic strains within Bisgaard taxon 40.</title>
        <authorList>
            <person name="Ladner J.T."/>
            <person name="Lovett S.P."/>
            <person name="Koroleva G."/>
            <person name="Lorch J.M."/>
        </authorList>
    </citation>
    <scope>NUCLEOTIDE SEQUENCE</scope>
    <source>
        <strain evidence="10">27576-1-I1</strain>
    </source>
</reference>
<feature type="domain" description="Mce/MlaD" evidence="9">
    <location>
        <begin position="765"/>
        <end position="824"/>
    </location>
</feature>
<keyword evidence="5 8" id="KW-1133">Transmembrane helix</keyword>
<dbReference type="InterPro" id="IPR051800">
    <property type="entry name" value="PqiA-PqiB_transport"/>
</dbReference>
<protein>
    <recommendedName>
        <fullName evidence="9">Mce/MlaD domain-containing protein</fullName>
    </recommendedName>
</protein>
<feature type="transmembrane region" description="Helical" evidence="8">
    <location>
        <begin position="32"/>
        <end position="50"/>
    </location>
</feature>